<evidence type="ECO:0000256" key="3">
    <source>
        <dbReference type="SAM" id="MobiDB-lite"/>
    </source>
</evidence>
<dbReference type="PROSITE" id="PS50076">
    <property type="entry name" value="DNAJ_2"/>
    <property type="match status" value="1"/>
</dbReference>
<feature type="domain" description="J" evidence="4">
    <location>
        <begin position="1157"/>
        <end position="1221"/>
    </location>
</feature>
<organism evidence="5 6">
    <name type="scientific">Daucus carota subsp. sativus</name>
    <name type="common">Carrot</name>
    <dbReference type="NCBI Taxonomy" id="79200"/>
    <lineage>
        <taxon>Eukaryota</taxon>
        <taxon>Viridiplantae</taxon>
        <taxon>Streptophyta</taxon>
        <taxon>Embryophyta</taxon>
        <taxon>Tracheophyta</taxon>
        <taxon>Spermatophyta</taxon>
        <taxon>Magnoliopsida</taxon>
        <taxon>eudicotyledons</taxon>
        <taxon>Gunneridae</taxon>
        <taxon>Pentapetalae</taxon>
        <taxon>asterids</taxon>
        <taxon>campanulids</taxon>
        <taxon>Apiales</taxon>
        <taxon>Apiaceae</taxon>
        <taxon>Apioideae</taxon>
        <taxon>Scandiceae</taxon>
        <taxon>Daucinae</taxon>
        <taxon>Daucus</taxon>
        <taxon>Daucus sect. Daucus</taxon>
    </lineage>
</organism>
<feature type="compositionally biased region" description="Polar residues" evidence="3">
    <location>
        <begin position="195"/>
        <end position="209"/>
    </location>
</feature>
<dbReference type="AlphaFoldDB" id="A0AAF1B5U0"/>
<proteinExistence type="predicted"/>
<evidence type="ECO:0000256" key="1">
    <source>
        <dbReference type="ARBA" id="ARBA00023054"/>
    </source>
</evidence>
<gene>
    <name evidence="5" type="ORF">DCAR_0623690</name>
</gene>
<feature type="region of interest" description="Disordered" evidence="3">
    <location>
        <begin position="137"/>
        <end position="211"/>
    </location>
</feature>
<reference evidence="5" key="2">
    <citation type="submission" date="2022-03" db="EMBL/GenBank/DDBJ databases">
        <title>Draft title - Genomic analysis of global carrot germplasm unveils the trajectory of domestication and the origin of high carotenoid orange carrot.</title>
        <authorList>
            <person name="Iorizzo M."/>
            <person name="Ellison S."/>
            <person name="Senalik D."/>
            <person name="Macko-Podgorni A."/>
            <person name="Grzebelus D."/>
            <person name="Bostan H."/>
            <person name="Rolling W."/>
            <person name="Curaba J."/>
            <person name="Simon P."/>
        </authorList>
    </citation>
    <scope>NUCLEOTIDE SEQUENCE</scope>
    <source>
        <tissue evidence="5">Leaf</tissue>
    </source>
</reference>
<keyword evidence="6" id="KW-1185">Reference proteome</keyword>
<dbReference type="Proteomes" id="UP000077755">
    <property type="component" value="Chromosome 6"/>
</dbReference>
<evidence type="ECO:0000256" key="2">
    <source>
        <dbReference type="SAM" id="Coils"/>
    </source>
</evidence>
<protein>
    <recommendedName>
        <fullName evidence="4">J domain-containing protein</fullName>
    </recommendedName>
</protein>
<dbReference type="SUPFAM" id="SSF46565">
    <property type="entry name" value="Chaperone J-domain"/>
    <property type="match status" value="1"/>
</dbReference>
<dbReference type="GO" id="GO:0030276">
    <property type="term" value="F:clathrin binding"/>
    <property type="evidence" value="ECO:0007669"/>
    <property type="project" value="TreeGrafter"/>
</dbReference>
<feature type="coiled-coil region" evidence="2">
    <location>
        <begin position="1079"/>
        <end position="1133"/>
    </location>
</feature>
<dbReference type="InterPro" id="IPR036869">
    <property type="entry name" value="J_dom_sf"/>
</dbReference>
<dbReference type="EMBL" id="CP093348">
    <property type="protein sequence ID" value="WOH04281.1"/>
    <property type="molecule type" value="Genomic_DNA"/>
</dbReference>
<name>A0AAF1B5U0_DAUCS</name>
<dbReference type="GO" id="GO:0031982">
    <property type="term" value="C:vesicle"/>
    <property type="evidence" value="ECO:0007669"/>
    <property type="project" value="TreeGrafter"/>
</dbReference>
<dbReference type="PANTHER" id="PTHR23172">
    <property type="entry name" value="AUXILIN/CYCLIN G-ASSOCIATED KINASE-RELATED"/>
    <property type="match status" value="1"/>
</dbReference>
<dbReference type="PANTHER" id="PTHR23172:SF87">
    <property type="entry name" value="CHAPERONE DNAJ-DOMAIN SUPERFAMILY PROTEIN"/>
    <property type="match status" value="1"/>
</dbReference>
<keyword evidence="1 2" id="KW-0175">Coiled coil</keyword>
<accession>A0AAF1B5U0</accession>
<dbReference type="Gene3D" id="1.10.287.110">
    <property type="entry name" value="DnaJ domain"/>
    <property type="match status" value="1"/>
</dbReference>
<reference evidence="5" key="1">
    <citation type="journal article" date="2016" name="Nat. Genet.">
        <title>A high-quality carrot genome assembly provides new insights into carotenoid accumulation and asterid genome evolution.</title>
        <authorList>
            <person name="Iorizzo M."/>
            <person name="Ellison S."/>
            <person name="Senalik D."/>
            <person name="Zeng P."/>
            <person name="Satapoomin P."/>
            <person name="Huang J."/>
            <person name="Bowman M."/>
            <person name="Iovene M."/>
            <person name="Sanseverino W."/>
            <person name="Cavagnaro P."/>
            <person name="Yildiz M."/>
            <person name="Macko-Podgorni A."/>
            <person name="Moranska E."/>
            <person name="Grzebelus E."/>
            <person name="Grzebelus D."/>
            <person name="Ashrafi H."/>
            <person name="Zheng Z."/>
            <person name="Cheng S."/>
            <person name="Spooner D."/>
            <person name="Van Deynze A."/>
            <person name="Simon P."/>
        </authorList>
    </citation>
    <scope>NUCLEOTIDE SEQUENCE</scope>
    <source>
        <tissue evidence="5">Leaf</tissue>
    </source>
</reference>
<dbReference type="InterPro" id="IPR001623">
    <property type="entry name" value="DnaJ_domain"/>
</dbReference>
<dbReference type="GO" id="GO:0072318">
    <property type="term" value="P:clathrin coat disassembly"/>
    <property type="evidence" value="ECO:0007669"/>
    <property type="project" value="TreeGrafter"/>
</dbReference>
<feature type="compositionally biased region" description="Basic and acidic residues" evidence="3">
    <location>
        <begin position="786"/>
        <end position="800"/>
    </location>
</feature>
<feature type="region of interest" description="Disordered" evidence="3">
    <location>
        <begin position="781"/>
        <end position="803"/>
    </location>
</feature>
<evidence type="ECO:0000313" key="5">
    <source>
        <dbReference type="EMBL" id="WOH04281.1"/>
    </source>
</evidence>
<dbReference type="FunFam" id="1.10.287.110:FF:000009">
    <property type="entry name" value="Auxilin-related protein 1"/>
    <property type="match status" value="1"/>
</dbReference>
<evidence type="ECO:0000313" key="6">
    <source>
        <dbReference type="Proteomes" id="UP000077755"/>
    </source>
</evidence>
<sequence>MQAPTKQEDYNEIFRSSSGSSIPILELSDTDGSVNLRSSEINYKDVFSGCSEDTQAIGVSYQDLLSANVRTRSASEVPLKKLDCPTFPKENQLLCAEDSSLNFDDKKNFNMSYNKTSAGSQDRSNGTIHVAQFHPEPGFTTFVDDSSPQESKFEKPDPSVTSDIRPKLDFSDRKPEKAIQHIDTQRSSRREVNSRNKFQQDGSISNNKLLNKDVDDLRQRLPPLVEKNNSNILKRSTVSNSEDPEGIAYEHATGDDSQSFFSEELHLNSTSAIAAAALKDAIQKAQKIIEIAKKLMERKKSGLHSRSNQVFEDFFRVEVRKQNPIAHEEKRIDNINAKDTCDYVDSLLNAFSWRWKNAFRHGQDDLYFRTSTSAKVTNAQNHATNVKREPAVSTASNIWNNRAALPEQQVIMNKHEYDAREGNLTREALMKQEINVEKEEDNEKAYESVFIKQKEHAVVMDSELESSANKLAKDVGVDYSLVSQEDGDCGKIQHEQNIKDELKFKFVLLENSDYEKMTCKTQNQDHNKPKVNFQQHSEKATENIKEEPEHRPKTICDEGLEEKFEDAFEWVPNEDELNDSLGSASNENEKETYMAEVIWGERRLAELNKMTIEEKRSTDFNGHKKIEEAYGKSELGGSGNGYGSCNQYEKTETKQTGTKRLEALQQFEYECTVNRERDPLSREARDNIIETQKPFQPFMFDESLKAEQVNDNIRSIDTAAKEFCDFREGKAEEAKVIYKVHKLEDFETVGLVQGATEENEDKKMKNVFEVISSEGSIPGFGLTDSDLEHKEDEQRNKDFKSNINPDNGAQISVIVSAEKENVFKEAKINRDEKAVKNSPDISNGERDVVILKNFEASSGSVVSSEIEKVIQVDEEMTDRHNTHVNGDSCKTIEEKEACTKPENEMETEIVVEVAVDNAKEEVAMKGTKTGKVVSKGVEGYECLKKNHEESKRERQRGKDRIAVETAIQEARARVVAGARERAERAAVERATAEVRQRMMAEARGKFEKATTTAKPLAEKTLLDAKLRSERAAVDRATAEARARALEKALSKKPTATEVFIFYLTTAYSIDIRKSDKACIESALRSKARLEREERVMERAAKALAEKNMRDLLAQKEEAEKNRLAESLDAEIKRWSTGKEGNLRALLSTLQYILGPGSGWQPISLTDIIMSNAVKKAYRKATLHVHPDKLQQRGASIREKYICEKVFDLLKVAWNRFSSEER</sequence>
<feature type="compositionally biased region" description="Basic and acidic residues" evidence="3">
    <location>
        <begin position="164"/>
        <end position="194"/>
    </location>
</feature>
<evidence type="ECO:0000259" key="4">
    <source>
        <dbReference type="PROSITE" id="PS50076"/>
    </source>
</evidence>
<dbReference type="GO" id="GO:0005737">
    <property type="term" value="C:cytoplasm"/>
    <property type="evidence" value="ECO:0007669"/>
    <property type="project" value="TreeGrafter"/>
</dbReference>
<dbReference type="GO" id="GO:0072583">
    <property type="term" value="P:clathrin-dependent endocytosis"/>
    <property type="evidence" value="ECO:0007669"/>
    <property type="project" value="TreeGrafter"/>
</dbReference>